<dbReference type="InterPro" id="IPR023058">
    <property type="entry name" value="PPIase_PpiC_CS"/>
</dbReference>
<keyword evidence="11" id="KW-1185">Reference proteome</keyword>
<dbReference type="Pfam" id="PF13616">
    <property type="entry name" value="Rotamase_3"/>
    <property type="match status" value="1"/>
</dbReference>
<dbReference type="PANTHER" id="PTHR47245:SF1">
    <property type="entry name" value="FOLDASE PROTEIN PRSA"/>
    <property type="match status" value="1"/>
</dbReference>
<dbReference type="InterPro" id="IPR000297">
    <property type="entry name" value="PPIase_PpiC"/>
</dbReference>
<protein>
    <recommendedName>
        <fullName evidence="3">peptidylprolyl isomerase</fullName>
        <ecNumber evidence="3">5.2.1.8</ecNumber>
    </recommendedName>
</protein>
<dbReference type="SUPFAM" id="SSF54534">
    <property type="entry name" value="FKBP-like"/>
    <property type="match status" value="1"/>
</dbReference>
<name>A0A1H3Y759_9GAMM</name>
<dbReference type="OrthoDB" id="9812372at2"/>
<dbReference type="Proteomes" id="UP000242469">
    <property type="component" value="Unassembled WGS sequence"/>
</dbReference>
<evidence type="ECO:0000256" key="1">
    <source>
        <dbReference type="ARBA" id="ARBA00000971"/>
    </source>
</evidence>
<comment type="catalytic activity">
    <reaction evidence="1">
        <text>[protein]-peptidylproline (omega=180) = [protein]-peptidylproline (omega=0)</text>
        <dbReference type="Rhea" id="RHEA:16237"/>
        <dbReference type="Rhea" id="RHEA-COMP:10747"/>
        <dbReference type="Rhea" id="RHEA-COMP:10748"/>
        <dbReference type="ChEBI" id="CHEBI:83833"/>
        <dbReference type="ChEBI" id="CHEBI:83834"/>
        <dbReference type="EC" id="5.2.1.8"/>
    </reaction>
</comment>
<dbReference type="PROSITE" id="PS01096">
    <property type="entry name" value="PPIC_PPIASE_1"/>
    <property type="match status" value="1"/>
</dbReference>
<dbReference type="STRING" id="1122198.SAMN02745729_101394"/>
<accession>A0A1H3Y759</accession>
<feature type="signal peptide" evidence="8">
    <location>
        <begin position="1"/>
        <end position="22"/>
    </location>
</feature>
<evidence type="ECO:0000256" key="4">
    <source>
        <dbReference type="ARBA" id="ARBA00022729"/>
    </source>
</evidence>
<sequence length="296" mass="33435">MNTKLKLACLPLLLGVSLPVFADLVIGKSAPLNNEDVKQELASLPENDVNRLMDQPLLLGNFIDQLDMRRAVAIAAEKEGLASDPKVANAVRIAYENALVALLREKLRADLEIPDFTPLAREQYRAEKDRFTKPEQVQARHILLTFKDEAEKQEKMALLESIRERIASGETEFDKLAVEYSEDNGSVAKGGDLGTFARGRMVKPFEDAVFALNEPGELSGIVETRFGLHLIQLDKRLPARQLEFDEVKDQLIQSIRNNYIQTSIQESERDIMDNYTSGMDMQELIEFYNLQPAKTR</sequence>
<evidence type="ECO:0000256" key="5">
    <source>
        <dbReference type="ARBA" id="ARBA00023110"/>
    </source>
</evidence>
<proteinExistence type="inferred from homology"/>
<reference evidence="11" key="1">
    <citation type="submission" date="2016-10" db="EMBL/GenBank/DDBJ databases">
        <authorList>
            <person name="Varghese N."/>
            <person name="Submissions S."/>
        </authorList>
    </citation>
    <scope>NUCLEOTIDE SEQUENCE [LARGE SCALE GENOMIC DNA]</scope>
    <source>
        <strain evidence="11">DSM 11526</strain>
    </source>
</reference>
<feature type="domain" description="PpiC" evidence="9">
    <location>
        <begin position="134"/>
        <end position="235"/>
    </location>
</feature>
<organism evidence="10 11">
    <name type="scientific">Marinobacterium iners DSM 11526</name>
    <dbReference type="NCBI Taxonomy" id="1122198"/>
    <lineage>
        <taxon>Bacteria</taxon>
        <taxon>Pseudomonadati</taxon>
        <taxon>Pseudomonadota</taxon>
        <taxon>Gammaproteobacteria</taxon>
        <taxon>Oceanospirillales</taxon>
        <taxon>Oceanospirillaceae</taxon>
        <taxon>Marinobacterium</taxon>
    </lineage>
</organism>
<dbReference type="PANTHER" id="PTHR47245">
    <property type="entry name" value="PEPTIDYLPROLYL ISOMERASE"/>
    <property type="match status" value="1"/>
</dbReference>
<dbReference type="InterPro" id="IPR046357">
    <property type="entry name" value="PPIase_dom_sf"/>
</dbReference>
<keyword evidence="6 7" id="KW-0413">Isomerase</keyword>
<dbReference type="RefSeq" id="WP_091822254.1">
    <property type="nucleotide sequence ID" value="NZ_FNRJ01000001.1"/>
</dbReference>
<dbReference type="EMBL" id="FNRJ01000001">
    <property type="protein sequence ID" value="SEA07466.1"/>
    <property type="molecule type" value="Genomic_DNA"/>
</dbReference>
<gene>
    <name evidence="10" type="ORF">SAMN02745729_101394</name>
</gene>
<evidence type="ECO:0000256" key="7">
    <source>
        <dbReference type="PROSITE-ProRule" id="PRU00278"/>
    </source>
</evidence>
<dbReference type="EC" id="5.2.1.8" evidence="3"/>
<dbReference type="AlphaFoldDB" id="A0A1H3Y759"/>
<evidence type="ECO:0000256" key="2">
    <source>
        <dbReference type="ARBA" id="ARBA00007656"/>
    </source>
</evidence>
<evidence type="ECO:0000256" key="8">
    <source>
        <dbReference type="SAM" id="SignalP"/>
    </source>
</evidence>
<dbReference type="GO" id="GO:0003755">
    <property type="term" value="F:peptidyl-prolyl cis-trans isomerase activity"/>
    <property type="evidence" value="ECO:0007669"/>
    <property type="project" value="UniProtKB-KW"/>
</dbReference>
<keyword evidence="4 8" id="KW-0732">Signal</keyword>
<evidence type="ECO:0000259" key="9">
    <source>
        <dbReference type="PROSITE" id="PS50198"/>
    </source>
</evidence>
<keyword evidence="5 7" id="KW-0697">Rotamase</keyword>
<comment type="similarity">
    <text evidence="2">Belongs to the PpiC/parvulin rotamase family.</text>
</comment>
<feature type="chain" id="PRO_5017312798" description="peptidylprolyl isomerase" evidence="8">
    <location>
        <begin position="23"/>
        <end position="296"/>
    </location>
</feature>
<dbReference type="Gene3D" id="3.10.50.40">
    <property type="match status" value="1"/>
</dbReference>
<dbReference type="PROSITE" id="PS50198">
    <property type="entry name" value="PPIC_PPIASE_2"/>
    <property type="match status" value="1"/>
</dbReference>
<evidence type="ECO:0000313" key="11">
    <source>
        <dbReference type="Proteomes" id="UP000242469"/>
    </source>
</evidence>
<evidence type="ECO:0000256" key="3">
    <source>
        <dbReference type="ARBA" id="ARBA00013194"/>
    </source>
</evidence>
<evidence type="ECO:0000256" key="6">
    <source>
        <dbReference type="ARBA" id="ARBA00023235"/>
    </source>
</evidence>
<evidence type="ECO:0000313" key="10">
    <source>
        <dbReference type="EMBL" id="SEA07466.1"/>
    </source>
</evidence>
<dbReference type="InterPro" id="IPR050245">
    <property type="entry name" value="PrsA_foldase"/>
</dbReference>